<dbReference type="SUPFAM" id="SSF101148">
    <property type="entry name" value="Plant invertase/pectin methylesterase inhibitor"/>
    <property type="match status" value="1"/>
</dbReference>
<reference evidence="2 3" key="1">
    <citation type="submission" date="2022-03" db="EMBL/GenBank/DDBJ databases">
        <authorList>
            <person name="Nunn A."/>
            <person name="Chopra R."/>
            <person name="Nunn A."/>
            <person name="Contreras Garrido A."/>
        </authorList>
    </citation>
    <scope>NUCLEOTIDE SEQUENCE [LARGE SCALE GENOMIC DNA]</scope>
</reference>
<evidence type="ECO:0000256" key="1">
    <source>
        <dbReference type="SAM" id="SignalP"/>
    </source>
</evidence>
<keyword evidence="3" id="KW-1185">Reference proteome</keyword>
<feature type="chain" id="PRO_5043717718" evidence="1">
    <location>
        <begin position="24"/>
        <end position="83"/>
    </location>
</feature>
<dbReference type="InterPro" id="IPR035513">
    <property type="entry name" value="Invertase/methylesterase_inhib"/>
</dbReference>
<dbReference type="Gene3D" id="1.20.140.40">
    <property type="entry name" value="Invertase/pectin methylesterase inhibitor family protein"/>
    <property type="match status" value="1"/>
</dbReference>
<name>A0AAU9R6X8_THLAR</name>
<organism evidence="2 3">
    <name type="scientific">Thlaspi arvense</name>
    <name type="common">Field penny-cress</name>
    <dbReference type="NCBI Taxonomy" id="13288"/>
    <lineage>
        <taxon>Eukaryota</taxon>
        <taxon>Viridiplantae</taxon>
        <taxon>Streptophyta</taxon>
        <taxon>Embryophyta</taxon>
        <taxon>Tracheophyta</taxon>
        <taxon>Spermatophyta</taxon>
        <taxon>Magnoliopsida</taxon>
        <taxon>eudicotyledons</taxon>
        <taxon>Gunneridae</taxon>
        <taxon>Pentapetalae</taxon>
        <taxon>rosids</taxon>
        <taxon>malvids</taxon>
        <taxon>Brassicales</taxon>
        <taxon>Brassicaceae</taxon>
        <taxon>Thlaspideae</taxon>
        <taxon>Thlaspi</taxon>
    </lineage>
</organism>
<protein>
    <submittedName>
        <fullName evidence="2">Uncharacterized protein</fullName>
    </submittedName>
</protein>
<sequence length="83" mass="9061">MMMIKKYLVLTLVVISSPISIYAGKDLMIRECHNAPVPTICMQCLDSDPASVRAADPVAIAGILINCLDSQLHILAKQVFAYI</sequence>
<evidence type="ECO:0000313" key="2">
    <source>
        <dbReference type="EMBL" id="CAH2033400.1"/>
    </source>
</evidence>
<feature type="signal peptide" evidence="1">
    <location>
        <begin position="1"/>
        <end position="23"/>
    </location>
</feature>
<accession>A0AAU9R6X8</accession>
<proteinExistence type="predicted"/>
<evidence type="ECO:0000313" key="3">
    <source>
        <dbReference type="Proteomes" id="UP000836841"/>
    </source>
</evidence>
<dbReference type="EMBL" id="OU466857">
    <property type="protein sequence ID" value="CAH2033400.1"/>
    <property type="molecule type" value="Genomic_DNA"/>
</dbReference>
<dbReference type="AlphaFoldDB" id="A0AAU9R6X8"/>
<keyword evidence="1" id="KW-0732">Signal</keyword>
<gene>
    <name evidence="2" type="ORF">TAV2_LOCUS1220</name>
</gene>
<dbReference type="Proteomes" id="UP000836841">
    <property type="component" value="Chromosome 1"/>
</dbReference>